<evidence type="ECO:0000313" key="15">
    <source>
        <dbReference type="Proteomes" id="UP000318681"/>
    </source>
</evidence>
<dbReference type="InterPro" id="IPR054384">
    <property type="entry name" value="SecDF_P1_head"/>
</dbReference>
<proteinExistence type="inferred from homology"/>
<dbReference type="InterPro" id="IPR048631">
    <property type="entry name" value="SecD_1st"/>
</dbReference>
<dbReference type="SUPFAM" id="SSF82866">
    <property type="entry name" value="Multidrug efflux transporter AcrB transmembrane domain"/>
    <property type="match status" value="1"/>
</dbReference>
<keyword evidence="5 10" id="KW-0812">Transmembrane</keyword>
<dbReference type="Pfam" id="PF02355">
    <property type="entry name" value="SecD_SecF_C"/>
    <property type="match status" value="1"/>
</dbReference>
<evidence type="ECO:0000256" key="10">
    <source>
        <dbReference type="HAMAP-Rule" id="MF_01463"/>
    </source>
</evidence>
<comment type="subcellular location">
    <subcellularLocation>
        <location evidence="1 10">Cell membrane</location>
        <topology evidence="1 10">Multi-pass membrane protein</topology>
    </subcellularLocation>
</comment>
<dbReference type="HAMAP" id="MF_01463_B">
    <property type="entry name" value="SecD_B"/>
    <property type="match status" value="1"/>
</dbReference>
<feature type="domain" description="SecDF P1 head subdomain" evidence="13">
    <location>
        <begin position="245"/>
        <end position="350"/>
    </location>
</feature>
<evidence type="ECO:0000259" key="11">
    <source>
        <dbReference type="Pfam" id="PF02355"/>
    </source>
</evidence>
<dbReference type="RefSeq" id="WP_145150486.1">
    <property type="nucleotide sequence ID" value="NZ_VNIM01000031.1"/>
</dbReference>
<dbReference type="Gene3D" id="3.30.70.3400">
    <property type="match status" value="1"/>
</dbReference>
<dbReference type="PRINTS" id="PR00702">
    <property type="entry name" value="ACRIFLAVINRP"/>
</dbReference>
<dbReference type="PANTHER" id="PTHR30081">
    <property type="entry name" value="PROTEIN-EXPORT MEMBRANE PROTEIN SEC"/>
    <property type="match status" value="1"/>
</dbReference>
<sequence length="533" mass="57151">MLDFPRWKIWSICLTLLVGVLFAIPSFLPEATVAKFPPGVPSARFNLGLDLSGGSHILLEAATDDLEKQQLAKMEETVRTEMRRGDPQVNIGDISTTGNRLSFFVRDVTQLDAAVDRARTLTSAVGVTGKRDWDVAVVDSTRIVMTPTKAGLAYATDEAMKVAVEVVRKRIDELGTREPTIIRQGDDRIVVQVPGLQNPAALKALLGKTAKLEFKLVDLTADPAQIAQGRAPIGSQVLPYLDNPAGGQRIAVQRRAILSGDELIDAQVARDQDGRPVVSITFNSAGGRKFARVTQENVGKPFAMILDNQVLSAPNINEPILGGKAQISGNFNAESANALAISLRSGKLPVALKVIEERTVGPDLGADSIRSGAIAAIIATVAVIAFMIATYGRFGVYATLAVVINIFVILGVMAIINATLTLPGIAGFVLTIGAAVDANVLINERIREEQRRGRNVIQSVELGYKEASRTIFDANVTNLIAAIIMIVFGSGPVKGFAVVLTIGIATSVFTAVHFTRMLVALWLRKQRPTHLNI</sequence>
<keyword evidence="9 10" id="KW-0472">Membrane</keyword>
<dbReference type="GO" id="GO:0043952">
    <property type="term" value="P:protein transport by the Sec complex"/>
    <property type="evidence" value="ECO:0007669"/>
    <property type="project" value="UniProtKB-UniRule"/>
</dbReference>
<evidence type="ECO:0000256" key="1">
    <source>
        <dbReference type="ARBA" id="ARBA00004651"/>
    </source>
</evidence>
<accession>A0A558R5F0</accession>
<keyword evidence="8 10" id="KW-0811">Translocation</keyword>
<dbReference type="InterPro" id="IPR001036">
    <property type="entry name" value="Acrflvin-R"/>
</dbReference>
<keyword evidence="6 10" id="KW-0653">Protein transport</keyword>
<comment type="similarity">
    <text evidence="10">Belongs to the SecD/SecF family. SecD subfamily.</text>
</comment>
<keyword evidence="7 10" id="KW-1133">Transmembrane helix</keyword>
<name>A0A558R5F0_9SPHN</name>
<comment type="caution">
    <text evidence="10">Lacks conserved residue(s) required for the propagation of feature annotation.</text>
</comment>
<dbReference type="AlphaFoldDB" id="A0A558R5F0"/>
<feature type="transmembrane region" description="Helical" evidence="10">
    <location>
        <begin position="372"/>
        <end position="389"/>
    </location>
</feature>
<comment type="subunit">
    <text evidence="10">Forms a complex with SecF. Part of the essential Sec protein translocation apparatus which comprises SecA, SecYEG and auxiliary proteins SecDF-YajC and YidC.</text>
</comment>
<comment type="caution">
    <text evidence="14">The sequence shown here is derived from an EMBL/GenBank/DDBJ whole genome shotgun (WGS) entry which is preliminary data.</text>
</comment>
<evidence type="ECO:0000256" key="7">
    <source>
        <dbReference type="ARBA" id="ARBA00022989"/>
    </source>
</evidence>
<dbReference type="OrthoDB" id="9805019at2"/>
<dbReference type="FunFam" id="1.20.1640.10:FF:000004">
    <property type="entry name" value="Protein translocase subunit SecD"/>
    <property type="match status" value="1"/>
</dbReference>
<dbReference type="InterPro" id="IPR022646">
    <property type="entry name" value="SecD/SecF_CS"/>
</dbReference>
<gene>
    <name evidence="10 14" type="primary">secD</name>
    <name evidence="14" type="ORF">FOY91_09350</name>
</gene>
<dbReference type="GO" id="GO:0005886">
    <property type="term" value="C:plasma membrane"/>
    <property type="evidence" value="ECO:0007669"/>
    <property type="project" value="UniProtKB-SubCell"/>
</dbReference>
<evidence type="ECO:0000256" key="3">
    <source>
        <dbReference type="ARBA" id="ARBA00022475"/>
    </source>
</evidence>
<dbReference type="GO" id="GO:0006605">
    <property type="term" value="P:protein targeting"/>
    <property type="evidence" value="ECO:0007669"/>
    <property type="project" value="UniProtKB-UniRule"/>
</dbReference>
<feature type="domain" description="Protein export membrane protein SecD/SecF C-terminal" evidence="11">
    <location>
        <begin position="352"/>
        <end position="523"/>
    </location>
</feature>
<organism evidence="14 15">
    <name type="scientific">Alterirhizorhabdus solaris</name>
    <dbReference type="NCBI Taxonomy" id="2529389"/>
    <lineage>
        <taxon>Bacteria</taxon>
        <taxon>Pseudomonadati</taxon>
        <taxon>Pseudomonadota</taxon>
        <taxon>Alphaproteobacteria</taxon>
        <taxon>Sphingomonadales</taxon>
        <taxon>Rhizorhabdaceae</taxon>
        <taxon>Alterirhizorhabdus</taxon>
    </lineage>
</organism>
<reference evidence="14 15" key="1">
    <citation type="submission" date="2019-07" db="EMBL/GenBank/DDBJ databases">
        <title>Sphingomonas solaris sp. nov., isolated from a solar panel from Boston, Massachusetts.</title>
        <authorList>
            <person name="Tanner K."/>
            <person name="Pascual J."/>
            <person name="Mancuso C."/>
            <person name="Pereto J."/>
            <person name="Khalil A."/>
            <person name="Vilanova C."/>
        </authorList>
    </citation>
    <scope>NUCLEOTIDE SEQUENCE [LARGE SCALE GENOMIC DNA]</scope>
    <source>
        <strain evidence="14 15">R4DWN</strain>
    </source>
</reference>
<evidence type="ECO:0000259" key="13">
    <source>
        <dbReference type="Pfam" id="PF22599"/>
    </source>
</evidence>
<dbReference type="Gene3D" id="3.30.1360.200">
    <property type="match status" value="1"/>
</dbReference>
<evidence type="ECO:0000256" key="8">
    <source>
        <dbReference type="ARBA" id="ARBA00023010"/>
    </source>
</evidence>
<dbReference type="Gene3D" id="1.20.1640.10">
    <property type="entry name" value="Multidrug efflux transporter AcrB transmembrane domain"/>
    <property type="match status" value="1"/>
</dbReference>
<keyword evidence="4" id="KW-0997">Cell inner membrane</keyword>
<dbReference type="NCBIfam" id="TIGR01129">
    <property type="entry name" value="secD"/>
    <property type="match status" value="1"/>
</dbReference>
<feature type="transmembrane region" description="Helical" evidence="10">
    <location>
        <begin position="471"/>
        <end position="490"/>
    </location>
</feature>
<keyword evidence="15" id="KW-1185">Reference proteome</keyword>
<comment type="function">
    <text evidence="10">Part of the Sec protein translocase complex. Interacts with the SecYEG preprotein conducting channel. SecDF uses the proton motive force (PMF) to complete protein translocation after the ATP-dependent function of SecA.</text>
</comment>
<dbReference type="InterPro" id="IPR055344">
    <property type="entry name" value="SecD_SecF_C_bact"/>
</dbReference>
<evidence type="ECO:0000259" key="12">
    <source>
        <dbReference type="Pfam" id="PF21760"/>
    </source>
</evidence>
<evidence type="ECO:0000256" key="9">
    <source>
        <dbReference type="ARBA" id="ARBA00023136"/>
    </source>
</evidence>
<dbReference type="NCBIfam" id="TIGR00916">
    <property type="entry name" value="2A0604s01"/>
    <property type="match status" value="1"/>
</dbReference>
<dbReference type="Proteomes" id="UP000318681">
    <property type="component" value="Unassembled WGS sequence"/>
</dbReference>
<dbReference type="InterPro" id="IPR048634">
    <property type="entry name" value="SecD_SecF_C"/>
</dbReference>
<dbReference type="EMBL" id="VNIM01000031">
    <property type="protein sequence ID" value="TVV74572.1"/>
    <property type="molecule type" value="Genomic_DNA"/>
</dbReference>
<feature type="transmembrane region" description="Helical" evidence="10">
    <location>
        <begin position="396"/>
        <end position="416"/>
    </location>
</feature>
<dbReference type="FunFam" id="3.30.1360.200:FF:000002">
    <property type="entry name" value="Preprotein translocase subunit SecD"/>
    <property type="match status" value="1"/>
</dbReference>
<keyword evidence="2 10" id="KW-0813">Transport</keyword>
<feature type="transmembrane region" description="Helical" evidence="10">
    <location>
        <begin position="496"/>
        <end position="523"/>
    </location>
</feature>
<feature type="domain" description="Protein translocase subunit SecDF P1" evidence="12">
    <location>
        <begin position="160"/>
        <end position="218"/>
    </location>
</feature>
<dbReference type="Pfam" id="PF21760">
    <property type="entry name" value="SecD_1st"/>
    <property type="match status" value="1"/>
</dbReference>
<feature type="transmembrane region" description="Helical" evidence="10">
    <location>
        <begin position="422"/>
        <end position="442"/>
    </location>
</feature>
<evidence type="ECO:0000256" key="2">
    <source>
        <dbReference type="ARBA" id="ARBA00022448"/>
    </source>
</evidence>
<evidence type="ECO:0000256" key="4">
    <source>
        <dbReference type="ARBA" id="ARBA00022519"/>
    </source>
</evidence>
<protein>
    <recommendedName>
        <fullName evidence="10">Protein translocase subunit SecD</fullName>
    </recommendedName>
</protein>
<evidence type="ECO:0000313" key="14">
    <source>
        <dbReference type="EMBL" id="TVV74572.1"/>
    </source>
</evidence>
<dbReference type="GO" id="GO:0015450">
    <property type="term" value="F:protein-transporting ATPase activity"/>
    <property type="evidence" value="ECO:0007669"/>
    <property type="project" value="InterPro"/>
</dbReference>
<dbReference type="Pfam" id="PF07549">
    <property type="entry name" value="Sec_GG"/>
    <property type="match status" value="1"/>
</dbReference>
<dbReference type="InterPro" id="IPR005791">
    <property type="entry name" value="SecD"/>
</dbReference>
<dbReference type="Pfam" id="PF22599">
    <property type="entry name" value="SecDF_P1_head"/>
    <property type="match status" value="1"/>
</dbReference>
<evidence type="ECO:0000256" key="5">
    <source>
        <dbReference type="ARBA" id="ARBA00022692"/>
    </source>
</evidence>
<evidence type="ECO:0000256" key="6">
    <source>
        <dbReference type="ARBA" id="ARBA00022927"/>
    </source>
</evidence>
<dbReference type="InterPro" id="IPR022813">
    <property type="entry name" value="SecD/SecF_arch_bac"/>
</dbReference>
<dbReference type="PANTHER" id="PTHR30081:SF1">
    <property type="entry name" value="PROTEIN TRANSLOCASE SUBUNIT SECD"/>
    <property type="match status" value="1"/>
</dbReference>
<keyword evidence="3 10" id="KW-1003">Cell membrane</keyword>
<dbReference type="GO" id="GO:0065002">
    <property type="term" value="P:intracellular protein transmembrane transport"/>
    <property type="evidence" value="ECO:0007669"/>
    <property type="project" value="UniProtKB-UniRule"/>
</dbReference>